<keyword evidence="7" id="KW-0539">Nucleus</keyword>
<keyword evidence="11" id="KW-1185">Reference proteome</keyword>
<keyword evidence="3" id="KW-0158">Chromosome</keyword>
<dbReference type="STRING" id="1003232.J9DH39"/>
<keyword evidence="6" id="KW-0949">S-adenosyl-L-methionine</keyword>
<dbReference type="GO" id="GO:0032259">
    <property type="term" value="P:methylation"/>
    <property type="evidence" value="ECO:0007669"/>
    <property type="project" value="UniProtKB-KW"/>
</dbReference>
<accession>J9DH39</accession>
<evidence type="ECO:0000256" key="7">
    <source>
        <dbReference type="ARBA" id="ARBA00023242"/>
    </source>
</evidence>
<feature type="domain" description="SET" evidence="9">
    <location>
        <begin position="1233"/>
        <end position="1349"/>
    </location>
</feature>
<evidence type="ECO:0000256" key="1">
    <source>
        <dbReference type="ARBA" id="ARBA00004123"/>
    </source>
</evidence>
<dbReference type="VEuPathDB" id="MicrosporidiaDB:EDEG_03613"/>
<organism evidence="10 11">
    <name type="scientific">Edhazardia aedis (strain USNM 41457)</name>
    <name type="common">Microsporidian parasite</name>
    <dbReference type="NCBI Taxonomy" id="1003232"/>
    <lineage>
        <taxon>Eukaryota</taxon>
        <taxon>Fungi</taxon>
        <taxon>Fungi incertae sedis</taxon>
        <taxon>Microsporidia</taxon>
        <taxon>Edhazardia</taxon>
    </lineage>
</organism>
<dbReference type="InterPro" id="IPR046341">
    <property type="entry name" value="SET_dom_sf"/>
</dbReference>
<keyword evidence="8" id="KW-0175">Coiled coil</keyword>
<evidence type="ECO:0000256" key="4">
    <source>
        <dbReference type="ARBA" id="ARBA00022603"/>
    </source>
</evidence>
<proteinExistence type="predicted"/>
<evidence type="ECO:0000256" key="6">
    <source>
        <dbReference type="ARBA" id="ARBA00022691"/>
    </source>
</evidence>
<dbReference type="GO" id="GO:0005694">
    <property type="term" value="C:chromosome"/>
    <property type="evidence" value="ECO:0007669"/>
    <property type="project" value="UniProtKB-SubCell"/>
</dbReference>
<dbReference type="PROSITE" id="PS50280">
    <property type="entry name" value="SET"/>
    <property type="match status" value="1"/>
</dbReference>
<dbReference type="Gene3D" id="2.170.270.10">
    <property type="entry name" value="SET domain"/>
    <property type="match status" value="1"/>
</dbReference>
<gene>
    <name evidence="10" type="ORF">EDEG_03613</name>
</gene>
<evidence type="ECO:0000259" key="9">
    <source>
        <dbReference type="PROSITE" id="PS50280"/>
    </source>
</evidence>
<dbReference type="InParanoid" id="J9DH39"/>
<dbReference type="InterPro" id="IPR050777">
    <property type="entry name" value="SET2_Histone-Lys_MeTrsfase"/>
</dbReference>
<dbReference type="InterPro" id="IPR001214">
    <property type="entry name" value="SET_dom"/>
</dbReference>
<dbReference type="SUPFAM" id="SSF82199">
    <property type="entry name" value="SET domain"/>
    <property type="match status" value="1"/>
</dbReference>
<dbReference type="GO" id="GO:0005634">
    <property type="term" value="C:nucleus"/>
    <property type="evidence" value="ECO:0007669"/>
    <property type="project" value="UniProtKB-SubCell"/>
</dbReference>
<dbReference type="EMBL" id="AFBI03000103">
    <property type="protein sequence ID" value="EJW01920.1"/>
    <property type="molecule type" value="Genomic_DNA"/>
</dbReference>
<keyword evidence="5" id="KW-0808">Transferase</keyword>
<protein>
    <recommendedName>
        <fullName evidence="9">SET domain-containing protein</fullName>
    </recommendedName>
</protein>
<dbReference type="OrthoDB" id="308383at2759"/>
<reference evidence="11" key="2">
    <citation type="submission" date="2015-07" db="EMBL/GenBank/DDBJ databases">
        <title>Contrasting host-pathogen interactions and genome evolution in two generalist and specialist microsporidian pathogens of mosquitoes.</title>
        <authorList>
            <consortium name="The Broad Institute Genomics Platform"/>
            <consortium name="The Broad Institute Genome Sequencing Center for Infectious Disease"/>
            <person name="Cuomo C.A."/>
            <person name="Sanscrainte N.D."/>
            <person name="Goldberg J.M."/>
            <person name="Heiman D."/>
            <person name="Young S."/>
            <person name="Zeng Q."/>
            <person name="Becnel J.J."/>
            <person name="Birren B.W."/>
        </authorList>
    </citation>
    <scope>NUCLEOTIDE SEQUENCE [LARGE SCALE GENOMIC DNA]</scope>
    <source>
        <strain evidence="11">USNM 41457</strain>
    </source>
</reference>
<dbReference type="HOGENOM" id="CLU_256431_0_0_1"/>
<evidence type="ECO:0000256" key="5">
    <source>
        <dbReference type="ARBA" id="ARBA00022679"/>
    </source>
</evidence>
<name>J9DH39_EDHAE</name>
<evidence type="ECO:0000256" key="2">
    <source>
        <dbReference type="ARBA" id="ARBA00004286"/>
    </source>
</evidence>
<reference evidence="10 11" key="1">
    <citation type="submission" date="2011-08" db="EMBL/GenBank/DDBJ databases">
        <authorList>
            <person name="Liu Z.J."/>
            <person name="Shi F.L."/>
            <person name="Lu J.Q."/>
            <person name="Li M."/>
            <person name="Wang Z.L."/>
        </authorList>
    </citation>
    <scope>NUCLEOTIDE SEQUENCE [LARGE SCALE GENOMIC DNA]</scope>
    <source>
        <strain evidence="10 11">USNM 41457</strain>
    </source>
</reference>
<sequence>MNYKSPESRTIYENRKGIKKFCQNTFSARNIEKEMVFEPIKISKNRMNLFKKINGDSKFKAVNDPFKAEIHCDVNKADILSNVLCAEILSNEILIFRNNQYERDDENKLHVIALHKDLIGEKKLINNYNEGKNQQTENISINPYNPPKRYMKVIDNFQIYFLSKETKINPENKYFTDDNIIVYEFQNILQSKHDPNVKIDGLYIKNITKTKQEFDLENAEYKKQKMKEALSKLLTQHINTTEIEAPRIESQVINDYINLETKINDNFESHKNNLIGDSTNAHESSTQKCSPKIDDFLTDDHTKNQHENMPQHRLQDEKVNYNISHQKEIQTKSKHKVVENSLNSQDFIKNLDELKKNKKIKSTKKSKELGVDNLRDKNLLTKDTEIFVFGNINTQKKLKNKKNIEVDNIDVDALPGNTFLYNNAENLVSNDINSQKKLKNKKKRDFDFDILHDKKRKIKDTENLASHDLHVHDKQKNQKIKTRKSKDTDFIDEGFIDKNFKKMKKLEEKYDLESELLEEKPAKKSKKSKNDQQLYSDTNITNQKIIEKDIKNTVLINQNVTNSEIESQEILTPKKPKKYKKQKKKISSESDSFSDEKFDTQEIYGNEIQNKVYRPIKKYERVHRKNKKTPRSKEKSLYYSTRSKKTVKNAKTKKFVFFDTFDKYQAFPDIGKVSKITSVYRKSTKKASLIPFPDDKIFITKTTEELEKHHEIIKRNNKRVFDYVLNFQDNDVYARKIFNDPQQEFLFDILKITIKDVLQSHAMTRQTEFILKNIYLYTSISRNTKLSNNIFEENKCMCFYNVIKLLFTDIYKDKINNYFDPFKVLTASARLMKITNEMINPKKSDNHKCIRIKDISNIINLFFGNKKICNQKNALKFKKNYNLMKNLFETFQCLSEYSHRLKKVRLSDITNICDLFESLSFGSSSIEINDKIYFDNSDLMLNTVFNNLERSHLQYRNNFSVSQLDKIDRSNNYVDDIISTAHMNEKINNEIDDQSDNIIFDKLENKMDDKLDNAIYRNIEYEINQRMDNKIKEKHHIQEKEPQNSYIKDKMKYQTDNNIENKIQKTFYNQILVSKNNHSNVVFNNQSNNSSHNQVSEFQKPIIHEKLSNQIENEINNAEKKLCIPTNNTTLKNTQNAFYHNMEEENNTFIYKNICTIYLWLLIKKITDSYMDFIKRKYYYSNLSEHIPNLNKKQNHEINNELTDLDIQIIDAHQKGFATIFDILEYKINYNKPKTTWAPSKIHGMGCFAEEDICEGFIIGEYTGEVISQKLSDLREKMYIRQNIKSTYLFSTSVNVIDATKYGCALRYCNHCCNPNAHAQSEFINNEHKIIIVASKSIKKGEEICLDYCITEGEKSECNCGDPDCKKLF</sequence>
<dbReference type="Proteomes" id="UP000003163">
    <property type="component" value="Unassembled WGS sequence"/>
</dbReference>
<comment type="subcellular location">
    <subcellularLocation>
        <location evidence="2">Chromosome</location>
    </subcellularLocation>
    <subcellularLocation>
        <location evidence="1">Nucleus</location>
    </subcellularLocation>
</comment>
<evidence type="ECO:0000313" key="10">
    <source>
        <dbReference type="EMBL" id="EJW01920.1"/>
    </source>
</evidence>
<evidence type="ECO:0000313" key="11">
    <source>
        <dbReference type="Proteomes" id="UP000003163"/>
    </source>
</evidence>
<dbReference type="SMART" id="SM00317">
    <property type="entry name" value="SET"/>
    <property type="match status" value="1"/>
</dbReference>
<feature type="coiled-coil region" evidence="8">
    <location>
        <begin position="204"/>
        <end position="236"/>
    </location>
</feature>
<dbReference type="GO" id="GO:0008168">
    <property type="term" value="F:methyltransferase activity"/>
    <property type="evidence" value="ECO:0007669"/>
    <property type="project" value="UniProtKB-KW"/>
</dbReference>
<evidence type="ECO:0000256" key="8">
    <source>
        <dbReference type="SAM" id="Coils"/>
    </source>
</evidence>
<comment type="caution">
    <text evidence="10">The sequence shown here is derived from an EMBL/GenBank/DDBJ whole genome shotgun (WGS) entry which is preliminary data.</text>
</comment>
<dbReference type="Pfam" id="PF00856">
    <property type="entry name" value="SET"/>
    <property type="match status" value="1"/>
</dbReference>
<dbReference type="PANTHER" id="PTHR22884">
    <property type="entry name" value="SET DOMAIN PROTEINS"/>
    <property type="match status" value="1"/>
</dbReference>
<keyword evidence="4" id="KW-0489">Methyltransferase</keyword>
<evidence type="ECO:0000256" key="3">
    <source>
        <dbReference type="ARBA" id="ARBA00022454"/>
    </source>
</evidence>